<proteinExistence type="predicted"/>
<reference evidence="1" key="1">
    <citation type="submission" date="2018-02" db="EMBL/GenBank/DDBJ databases">
        <title>Rhizophora mucronata_Transcriptome.</title>
        <authorList>
            <person name="Meera S.P."/>
            <person name="Sreeshan A."/>
            <person name="Augustine A."/>
        </authorList>
    </citation>
    <scope>NUCLEOTIDE SEQUENCE</scope>
    <source>
        <tissue evidence="1">Leaf</tissue>
    </source>
</reference>
<accession>A0A2P2QTL4</accession>
<protein>
    <submittedName>
        <fullName evidence="1">Uncharacterized protein</fullName>
    </submittedName>
</protein>
<dbReference type="AlphaFoldDB" id="A0A2P2QTL4"/>
<organism evidence="1">
    <name type="scientific">Rhizophora mucronata</name>
    <name type="common">Asiatic mangrove</name>
    <dbReference type="NCBI Taxonomy" id="61149"/>
    <lineage>
        <taxon>Eukaryota</taxon>
        <taxon>Viridiplantae</taxon>
        <taxon>Streptophyta</taxon>
        <taxon>Embryophyta</taxon>
        <taxon>Tracheophyta</taxon>
        <taxon>Spermatophyta</taxon>
        <taxon>Magnoliopsida</taxon>
        <taxon>eudicotyledons</taxon>
        <taxon>Gunneridae</taxon>
        <taxon>Pentapetalae</taxon>
        <taxon>rosids</taxon>
        <taxon>fabids</taxon>
        <taxon>Malpighiales</taxon>
        <taxon>Rhizophoraceae</taxon>
        <taxon>Rhizophora</taxon>
    </lineage>
</organism>
<dbReference type="EMBL" id="GGEC01089875">
    <property type="protein sequence ID" value="MBX70359.1"/>
    <property type="molecule type" value="Transcribed_RNA"/>
</dbReference>
<name>A0A2P2QTL4_RHIMU</name>
<sequence length="23" mass="2782">MWVFLHSNKGHSCIRMHTIFCSF</sequence>
<evidence type="ECO:0000313" key="1">
    <source>
        <dbReference type="EMBL" id="MBX70359.1"/>
    </source>
</evidence>